<organism evidence="1 2">
    <name type="scientific">Streptomyces graminofaciens</name>
    <dbReference type="NCBI Taxonomy" id="68212"/>
    <lineage>
        <taxon>Bacteria</taxon>
        <taxon>Bacillati</taxon>
        <taxon>Actinomycetota</taxon>
        <taxon>Actinomycetes</taxon>
        <taxon>Kitasatosporales</taxon>
        <taxon>Streptomycetaceae</taxon>
        <taxon>Streptomyces</taxon>
    </lineage>
</organism>
<accession>A0ABM8HMG1</accession>
<evidence type="ECO:0000313" key="1">
    <source>
        <dbReference type="EMBL" id="BBC37680.1"/>
    </source>
</evidence>
<dbReference type="Proteomes" id="UP001321542">
    <property type="component" value="Chromosome"/>
</dbReference>
<evidence type="ECO:0000313" key="2">
    <source>
        <dbReference type="Proteomes" id="UP001321542"/>
    </source>
</evidence>
<dbReference type="EMBL" id="AP018448">
    <property type="protein sequence ID" value="BBC37680.1"/>
    <property type="molecule type" value="Genomic_DNA"/>
</dbReference>
<proteinExistence type="predicted"/>
<gene>
    <name evidence="1" type="ORF">SGFS_089740</name>
</gene>
<protein>
    <submittedName>
        <fullName evidence="1">Uncharacterized protein</fullName>
    </submittedName>
</protein>
<dbReference type="RefSeq" id="WP_286258013.1">
    <property type="nucleotide sequence ID" value="NZ_AP018448.1"/>
</dbReference>
<name>A0ABM8HMG1_9ACTN</name>
<sequence length="52" mass="5602">MTETLGYYRQLFSPPADKATQELEERASGAITVPSLYLYGADDNCMSVGPGS</sequence>
<keyword evidence="2" id="KW-1185">Reference proteome</keyword>
<reference evidence="1 2" key="2">
    <citation type="journal article" date="2023" name="ChemBioChem">
        <title>Acyltransferase Domain Exchange between Two Independent Type I Polyketide Synthases in the Same Producer Strain of Macrolide Antibiotics.</title>
        <authorList>
            <person name="Kudo F."/>
            <person name="Kishikawa K."/>
            <person name="Tsuboi K."/>
            <person name="Kido T."/>
            <person name="Usui T."/>
            <person name="Hashimoto J."/>
            <person name="Shin-Ya K."/>
            <person name="Miyanaga A."/>
            <person name="Eguchi T."/>
        </authorList>
    </citation>
    <scope>NUCLEOTIDE SEQUENCE [LARGE SCALE GENOMIC DNA]</scope>
    <source>
        <strain evidence="1 2">A-8890</strain>
    </source>
</reference>
<reference evidence="1 2" key="1">
    <citation type="journal article" date="2010" name="ChemBioChem">
        <title>Cloning and characterization of the biosynthetic gene cluster of 16-membered macrolide antibiotic FD-891: involvement of a dual functional cytochrome P450 monooxygenase catalyzing epoxidation and hydroxylation.</title>
        <authorList>
            <person name="Kudo F."/>
            <person name="Motegi A."/>
            <person name="Mizoue K."/>
            <person name="Eguchi T."/>
        </authorList>
    </citation>
    <scope>NUCLEOTIDE SEQUENCE [LARGE SCALE GENOMIC DNA]</scope>
    <source>
        <strain evidence="1 2">A-8890</strain>
    </source>
</reference>